<feature type="domain" description="Major facilitator superfamily (MFS) profile" evidence="9">
    <location>
        <begin position="251"/>
        <end position="675"/>
    </location>
</feature>
<dbReference type="EMBL" id="JABSTU010000008">
    <property type="protein sequence ID" value="KAH8023119.1"/>
    <property type="molecule type" value="Genomic_DNA"/>
</dbReference>
<feature type="transmembrane region" description="Helical" evidence="8">
    <location>
        <begin position="318"/>
        <end position="336"/>
    </location>
</feature>
<dbReference type="Proteomes" id="UP000821866">
    <property type="component" value="Chromosome 6"/>
</dbReference>
<dbReference type="Gene3D" id="1.20.1250.20">
    <property type="entry name" value="MFS general substrate transporter like domains"/>
    <property type="match status" value="1"/>
</dbReference>
<dbReference type="Pfam" id="PF00083">
    <property type="entry name" value="Sugar_tr"/>
    <property type="match status" value="1"/>
</dbReference>
<dbReference type="VEuPathDB" id="VectorBase:LOC119172591"/>
<reference evidence="10" key="2">
    <citation type="submission" date="2021-09" db="EMBL/GenBank/DDBJ databases">
        <authorList>
            <person name="Jia N."/>
            <person name="Wang J."/>
            <person name="Shi W."/>
            <person name="Du L."/>
            <person name="Sun Y."/>
            <person name="Zhan W."/>
            <person name="Jiang J."/>
            <person name="Wang Q."/>
            <person name="Zhang B."/>
            <person name="Ji P."/>
            <person name="Sakyi L.B."/>
            <person name="Cui X."/>
            <person name="Yuan T."/>
            <person name="Jiang B."/>
            <person name="Yang W."/>
            <person name="Lam T.T.-Y."/>
            <person name="Chang Q."/>
            <person name="Ding S."/>
            <person name="Wang X."/>
            <person name="Zhu J."/>
            <person name="Ruan X."/>
            <person name="Zhao L."/>
            <person name="Wei J."/>
            <person name="Que T."/>
            <person name="Du C."/>
            <person name="Cheng J."/>
            <person name="Dai P."/>
            <person name="Han X."/>
            <person name="Huang E."/>
            <person name="Gao Y."/>
            <person name="Liu J."/>
            <person name="Shao H."/>
            <person name="Ye R."/>
            <person name="Li L."/>
            <person name="Wei W."/>
            <person name="Wang X."/>
            <person name="Wang C."/>
            <person name="Huo Q."/>
            <person name="Li W."/>
            <person name="Guo W."/>
            <person name="Chen H."/>
            <person name="Chen S."/>
            <person name="Zhou L."/>
            <person name="Zhou L."/>
            <person name="Ni X."/>
            <person name="Tian J."/>
            <person name="Zhou Y."/>
            <person name="Sheng Y."/>
            <person name="Liu T."/>
            <person name="Pan Y."/>
            <person name="Xia L."/>
            <person name="Li J."/>
            <person name="Zhao F."/>
            <person name="Cao W."/>
        </authorList>
    </citation>
    <scope>NUCLEOTIDE SEQUENCE</scope>
    <source>
        <strain evidence="10">Rmic-2018</strain>
        <tissue evidence="10">Larvae</tissue>
    </source>
</reference>
<keyword evidence="7 8" id="KW-0472">Membrane</keyword>
<evidence type="ECO:0000256" key="5">
    <source>
        <dbReference type="ARBA" id="ARBA00022692"/>
    </source>
</evidence>
<dbReference type="InterPro" id="IPR005828">
    <property type="entry name" value="MFS_sugar_transport-like"/>
</dbReference>
<evidence type="ECO:0000256" key="6">
    <source>
        <dbReference type="ARBA" id="ARBA00022989"/>
    </source>
</evidence>
<dbReference type="PANTHER" id="PTHR48021:SF1">
    <property type="entry name" value="GH07001P-RELATED"/>
    <property type="match status" value="1"/>
</dbReference>
<feature type="transmembrane region" description="Helical" evidence="8">
    <location>
        <begin position="248"/>
        <end position="270"/>
    </location>
</feature>
<feature type="transmembrane region" description="Helical" evidence="8">
    <location>
        <begin position="374"/>
        <end position="393"/>
    </location>
</feature>
<evidence type="ECO:0000256" key="2">
    <source>
        <dbReference type="ARBA" id="ARBA00022448"/>
    </source>
</evidence>
<dbReference type="PROSITE" id="PS00217">
    <property type="entry name" value="SUGAR_TRANSPORT_2"/>
    <property type="match status" value="1"/>
</dbReference>
<dbReference type="FunFam" id="1.20.1250.20:FF:000218">
    <property type="entry name" value="facilitated trehalose transporter Tret1"/>
    <property type="match status" value="1"/>
</dbReference>
<feature type="transmembrane region" description="Helical" evidence="8">
    <location>
        <begin position="652"/>
        <end position="671"/>
    </location>
</feature>
<feature type="transmembrane region" description="Helical" evidence="8">
    <location>
        <begin position="399"/>
        <end position="420"/>
    </location>
</feature>
<evidence type="ECO:0000313" key="11">
    <source>
        <dbReference type="Proteomes" id="UP000821866"/>
    </source>
</evidence>
<dbReference type="InterPro" id="IPR020846">
    <property type="entry name" value="MFS_dom"/>
</dbReference>
<comment type="caution">
    <text evidence="10">The sequence shown here is derived from an EMBL/GenBank/DDBJ whole genome shotgun (WGS) entry which is preliminary data.</text>
</comment>
<gene>
    <name evidence="10" type="ORF">HPB51_010903</name>
</gene>
<reference evidence="10" key="1">
    <citation type="journal article" date="2020" name="Cell">
        <title>Large-Scale Comparative Analyses of Tick Genomes Elucidate Their Genetic Diversity and Vector Capacities.</title>
        <authorList>
            <consortium name="Tick Genome and Microbiome Consortium (TIGMIC)"/>
            <person name="Jia N."/>
            <person name="Wang J."/>
            <person name="Shi W."/>
            <person name="Du L."/>
            <person name="Sun Y."/>
            <person name="Zhan W."/>
            <person name="Jiang J.F."/>
            <person name="Wang Q."/>
            <person name="Zhang B."/>
            <person name="Ji P."/>
            <person name="Bell-Sakyi L."/>
            <person name="Cui X.M."/>
            <person name="Yuan T.T."/>
            <person name="Jiang B.G."/>
            <person name="Yang W.F."/>
            <person name="Lam T.T."/>
            <person name="Chang Q.C."/>
            <person name="Ding S.J."/>
            <person name="Wang X.J."/>
            <person name="Zhu J.G."/>
            <person name="Ruan X.D."/>
            <person name="Zhao L."/>
            <person name="Wei J.T."/>
            <person name="Ye R.Z."/>
            <person name="Que T.C."/>
            <person name="Du C.H."/>
            <person name="Zhou Y.H."/>
            <person name="Cheng J.X."/>
            <person name="Dai P.F."/>
            <person name="Guo W.B."/>
            <person name="Han X.H."/>
            <person name="Huang E.J."/>
            <person name="Li L.F."/>
            <person name="Wei W."/>
            <person name="Gao Y.C."/>
            <person name="Liu J.Z."/>
            <person name="Shao H.Z."/>
            <person name="Wang X."/>
            <person name="Wang C.C."/>
            <person name="Yang T.C."/>
            <person name="Huo Q.B."/>
            <person name="Li W."/>
            <person name="Chen H.Y."/>
            <person name="Chen S.E."/>
            <person name="Zhou L.G."/>
            <person name="Ni X.B."/>
            <person name="Tian J.H."/>
            <person name="Sheng Y."/>
            <person name="Liu T."/>
            <person name="Pan Y.S."/>
            <person name="Xia L.Y."/>
            <person name="Li J."/>
            <person name="Zhao F."/>
            <person name="Cao W.C."/>
        </authorList>
    </citation>
    <scope>NUCLEOTIDE SEQUENCE</scope>
    <source>
        <strain evidence="10">Rmic-2018</strain>
    </source>
</reference>
<accession>A0A9J6DM16</accession>
<dbReference type="PANTHER" id="PTHR48021">
    <property type="match status" value="1"/>
</dbReference>
<dbReference type="InterPro" id="IPR005829">
    <property type="entry name" value="Sugar_transporter_CS"/>
</dbReference>
<evidence type="ECO:0000256" key="1">
    <source>
        <dbReference type="ARBA" id="ARBA00004651"/>
    </source>
</evidence>
<evidence type="ECO:0000256" key="7">
    <source>
        <dbReference type="ARBA" id="ARBA00023136"/>
    </source>
</evidence>
<keyword evidence="11" id="KW-1185">Reference proteome</keyword>
<proteinExistence type="predicted"/>
<dbReference type="AlphaFoldDB" id="A0A9J6DM16"/>
<organism evidence="10 11">
    <name type="scientific">Rhipicephalus microplus</name>
    <name type="common">Cattle tick</name>
    <name type="synonym">Boophilus microplus</name>
    <dbReference type="NCBI Taxonomy" id="6941"/>
    <lineage>
        <taxon>Eukaryota</taxon>
        <taxon>Metazoa</taxon>
        <taxon>Ecdysozoa</taxon>
        <taxon>Arthropoda</taxon>
        <taxon>Chelicerata</taxon>
        <taxon>Arachnida</taxon>
        <taxon>Acari</taxon>
        <taxon>Parasitiformes</taxon>
        <taxon>Ixodida</taxon>
        <taxon>Ixodoidea</taxon>
        <taxon>Ixodidae</taxon>
        <taxon>Rhipicephalinae</taxon>
        <taxon>Rhipicephalus</taxon>
        <taxon>Boophilus</taxon>
    </lineage>
</organism>
<sequence>MDISSTSSRSFSEDRLRWKELGSVATSHVPEDQQKARSEVATVALLDAGAAEMSPMERATAPTNALFVQNTEPLSHDRTAQARPIGASERNSPARAAPDHVVLRHRWLDNSATTQALAMDVTVNSRVRAVQETVARSGDLSAGVATTDIIASASEHVTSSESVVAVPVAMTTYISTTAIGENSPVDPAEKTTRQAPCLNRTITGTTEPFLVSVCSTAVPSPVTLTDGEAVAVVTPDNVGTAADARRRLYVSVAVTYLAALSCGLSMAYSSPALPGIRKVMEFSDGDSDCFGSLVTLGAVIGGVSGGRQLSVTGRRGTLIASSAWYMSGWACLAVATPKAALFVGRLLTGVGTGMVALAVTVFISEISPSDLRGLLNTGANLVLSSGILVVFVLGKFFSFSMLAICCMIPAAIMAISLLWCHESPRWLLKNGLRDRAAAALRFYVGPFAATELVAMEQALVRPGGDAGARFTLRDLASPRIYRSFLCVLLVMSMQQLSAVGVIITFAQDIFEEAGTSVSAENAAIAVAAIQVIMVAVATVLADRLGRKVLLLFSSAASSLSLAVLGLSFHIKAAAGDKFVEAYGWLPLTSLCAFFVGYSVGLGPLPWVLLGEMIPLKAKGFATGTCTATLFAEAFVLTISYNSIRAILGTAATYWMFSAFLAASFVLVLIFVPETKGKDLEQIERLFGPSLSSPLGSLAKSDASNAT</sequence>
<dbReference type="SUPFAM" id="SSF103473">
    <property type="entry name" value="MFS general substrate transporter"/>
    <property type="match status" value="1"/>
</dbReference>
<dbReference type="GO" id="GO:0005886">
    <property type="term" value="C:plasma membrane"/>
    <property type="evidence" value="ECO:0007669"/>
    <property type="project" value="UniProtKB-SubCell"/>
</dbReference>
<comment type="subcellular location">
    <subcellularLocation>
        <location evidence="1">Cell membrane</location>
        <topology evidence="1">Multi-pass membrane protein</topology>
    </subcellularLocation>
</comment>
<feature type="transmembrane region" description="Helical" evidence="8">
    <location>
        <begin position="548"/>
        <end position="570"/>
    </location>
</feature>
<evidence type="ECO:0000256" key="8">
    <source>
        <dbReference type="SAM" id="Phobius"/>
    </source>
</evidence>
<keyword evidence="5 8" id="KW-0812">Transmembrane</keyword>
<dbReference type="InterPro" id="IPR036259">
    <property type="entry name" value="MFS_trans_sf"/>
</dbReference>
<name>A0A9J6DM16_RHIMP</name>
<evidence type="ECO:0000256" key="3">
    <source>
        <dbReference type="ARBA" id="ARBA00022475"/>
    </source>
</evidence>
<keyword evidence="4" id="KW-0762">Sugar transport</keyword>
<dbReference type="PRINTS" id="PR00171">
    <property type="entry name" value="SUGRTRNSPORT"/>
</dbReference>
<evidence type="ECO:0000259" key="9">
    <source>
        <dbReference type="PROSITE" id="PS50850"/>
    </source>
</evidence>
<feature type="transmembrane region" description="Helical" evidence="8">
    <location>
        <begin position="582"/>
        <end position="608"/>
    </location>
</feature>
<feature type="transmembrane region" description="Helical" evidence="8">
    <location>
        <begin position="483"/>
        <end position="510"/>
    </location>
</feature>
<evidence type="ECO:0000313" key="10">
    <source>
        <dbReference type="EMBL" id="KAH8023119.1"/>
    </source>
</evidence>
<dbReference type="PROSITE" id="PS50850">
    <property type="entry name" value="MFS"/>
    <property type="match status" value="1"/>
</dbReference>
<feature type="transmembrane region" description="Helical" evidence="8">
    <location>
        <begin position="290"/>
        <end position="306"/>
    </location>
</feature>
<protein>
    <recommendedName>
        <fullName evidence="9">Major facilitator superfamily (MFS) profile domain-containing protein</fullName>
    </recommendedName>
</protein>
<feature type="transmembrane region" description="Helical" evidence="8">
    <location>
        <begin position="342"/>
        <end position="362"/>
    </location>
</feature>
<evidence type="ECO:0000256" key="4">
    <source>
        <dbReference type="ARBA" id="ARBA00022597"/>
    </source>
</evidence>
<dbReference type="InterPro" id="IPR050549">
    <property type="entry name" value="MFS_Trehalose_Transporter"/>
</dbReference>
<keyword evidence="3" id="KW-1003">Cell membrane</keyword>
<keyword evidence="6 8" id="KW-1133">Transmembrane helix</keyword>
<dbReference type="GO" id="GO:0022857">
    <property type="term" value="F:transmembrane transporter activity"/>
    <property type="evidence" value="ECO:0007669"/>
    <property type="project" value="InterPro"/>
</dbReference>
<keyword evidence="2" id="KW-0813">Transport</keyword>
<dbReference type="InterPro" id="IPR003663">
    <property type="entry name" value="Sugar/inositol_transpt"/>
</dbReference>
<feature type="transmembrane region" description="Helical" evidence="8">
    <location>
        <begin position="620"/>
        <end position="640"/>
    </location>
</feature>
<feature type="transmembrane region" description="Helical" evidence="8">
    <location>
        <begin position="522"/>
        <end position="541"/>
    </location>
</feature>